<organism evidence="1 2">
    <name type="scientific">Jimgerdemannia flammicorona</name>
    <dbReference type="NCBI Taxonomy" id="994334"/>
    <lineage>
        <taxon>Eukaryota</taxon>
        <taxon>Fungi</taxon>
        <taxon>Fungi incertae sedis</taxon>
        <taxon>Mucoromycota</taxon>
        <taxon>Mucoromycotina</taxon>
        <taxon>Endogonomycetes</taxon>
        <taxon>Endogonales</taxon>
        <taxon>Endogonaceae</taxon>
        <taxon>Jimgerdemannia</taxon>
    </lineage>
</organism>
<protein>
    <submittedName>
        <fullName evidence="1">Uncharacterized protein</fullName>
    </submittedName>
</protein>
<dbReference type="GO" id="GO:0005839">
    <property type="term" value="C:proteasome core complex"/>
    <property type="evidence" value="ECO:0007669"/>
    <property type="project" value="InterPro"/>
</dbReference>
<dbReference type="SUPFAM" id="SSF56235">
    <property type="entry name" value="N-terminal nucleophile aminohydrolases (Ntn hydrolases)"/>
    <property type="match status" value="1"/>
</dbReference>
<name>A0A433DLZ7_9FUNG</name>
<dbReference type="InterPro" id="IPR029055">
    <property type="entry name" value="Ntn_hydrolases_N"/>
</dbReference>
<evidence type="ECO:0000313" key="1">
    <source>
        <dbReference type="EMBL" id="RUP51859.1"/>
    </source>
</evidence>
<evidence type="ECO:0000313" key="2">
    <source>
        <dbReference type="Proteomes" id="UP000268093"/>
    </source>
</evidence>
<dbReference type="AlphaFoldDB" id="A0A433DLZ7"/>
<proteinExistence type="predicted"/>
<comment type="caution">
    <text evidence="1">The sequence shown here is derived from an EMBL/GenBank/DDBJ whole genome shotgun (WGS) entry which is preliminary data.</text>
</comment>
<dbReference type="Pfam" id="PF00227">
    <property type="entry name" value="Proteasome"/>
    <property type="match status" value="1"/>
</dbReference>
<accession>A0A433DLZ7</accession>
<keyword evidence="2" id="KW-1185">Reference proteome</keyword>
<dbReference type="GO" id="GO:0051603">
    <property type="term" value="P:proteolysis involved in protein catabolic process"/>
    <property type="evidence" value="ECO:0007669"/>
    <property type="project" value="InterPro"/>
</dbReference>
<dbReference type="InterPro" id="IPR001353">
    <property type="entry name" value="Proteasome_sua/b"/>
</dbReference>
<reference evidence="1 2" key="1">
    <citation type="journal article" date="2018" name="New Phytol.">
        <title>Phylogenomics of Endogonaceae and evolution of mycorrhizas within Mucoromycota.</title>
        <authorList>
            <person name="Chang Y."/>
            <person name="Desiro A."/>
            <person name="Na H."/>
            <person name="Sandor L."/>
            <person name="Lipzen A."/>
            <person name="Clum A."/>
            <person name="Barry K."/>
            <person name="Grigoriev I.V."/>
            <person name="Martin F.M."/>
            <person name="Stajich J.E."/>
            <person name="Smith M.E."/>
            <person name="Bonito G."/>
            <person name="Spatafora J.W."/>
        </authorList>
    </citation>
    <scope>NUCLEOTIDE SEQUENCE [LARGE SCALE GENOMIC DNA]</scope>
    <source>
        <strain evidence="1 2">GMNB39</strain>
    </source>
</reference>
<dbReference type="Gene3D" id="3.60.20.10">
    <property type="entry name" value="Glutamine Phosphoribosylpyrophosphate, subunit 1, domain 1"/>
    <property type="match status" value="1"/>
</dbReference>
<dbReference type="EMBL" id="RBNI01000385">
    <property type="protein sequence ID" value="RUP51859.1"/>
    <property type="molecule type" value="Genomic_DNA"/>
</dbReference>
<gene>
    <name evidence="1" type="ORF">BC936DRAFT_145101</name>
</gene>
<sequence length="161" mass="17513">MAMKYSLPKSGFNFDNVQRNMALESKGIRPPKATSTGTTIVGIIFKVRPAESLSGRVCDFSFVIFFALSALAVVVNHTLSPLGTAANFAALQDGVVLGADTRSTEGDTVADKNCHKIHYLAPNMCVPLFYAHVFPHTQPDKRISVSWPPSDAILKTFPKRC</sequence>
<dbReference type="Proteomes" id="UP000268093">
    <property type="component" value="Unassembled WGS sequence"/>
</dbReference>
<dbReference type="OrthoDB" id="429533at2759"/>